<proteinExistence type="predicted"/>
<protein>
    <recommendedName>
        <fullName evidence="1">DUF7311 domain-containing protein</fullName>
    </recommendedName>
</protein>
<dbReference type="AlphaFoldDB" id="A0A256IQY3"/>
<dbReference type="RefSeq" id="WP_094529946.1">
    <property type="nucleotide sequence ID" value="NZ_NHPJ01000030.1"/>
</dbReference>
<evidence type="ECO:0000259" key="1">
    <source>
        <dbReference type="Pfam" id="PF23993"/>
    </source>
</evidence>
<dbReference type="InterPro" id="IPR055735">
    <property type="entry name" value="DUF7311"/>
</dbReference>
<reference evidence="2 3" key="1">
    <citation type="journal article" date="2014" name="Front. Microbiol.">
        <title>Population and genomic analysis of the genus Halorubrum.</title>
        <authorList>
            <person name="Fullmer M.S."/>
            <person name="Soucy S.M."/>
            <person name="Swithers K.S."/>
            <person name="Makkay A.M."/>
            <person name="Wheeler R."/>
            <person name="Ventosa A."/>
            <person name="Gogarten J.P."/>
            <person name="Papke R.T."/>
        </authorList>
    </citation>
    <scope>NUCLEOTIDE SEQUENCE [LARGE SCALE GENOMIC DNA]</scope>
    <source>
        <strain evidence="2 3">Cb34</strain>
    </source>
</reference>
<comment type="caution">
    <text evidence="2">The sequence shown here is derived from an EMBL/GenBank/DDBJ whole genome shotgun (WGS) entry which is preliminary data.</text>
</comment>
<name>A0A256IQY3_9EURY</name>
<dbReference type="Pfam" id="PF23993">
    <property type="entry name" value="DUF7311"/>
    <property type="match status" value="1"/>
</dbReference>
<accession>A0A256IQY3</accession>
<dbReference type="OrthoDB" id="330986at2157"/>
<organism evidence="2 3">
    <name type="scientific">Halorubrum halodurans</name>
    <dbReference type="NCBI Taxonomy" id="1383851"/>
    <lineage>
        <taxon>Archaea</taxon>
        <taxon>Methanobacteriati</taxon>
        <taxon>Methanobacteriota</taxon>
        <taxon>Stenosarchaea group</taxon>
        <taxon>Halobacteria</taxon>
        <taxon>Halobacteriales</taxon>
        <taxon>Haloferacaceae</taxon>
        <taxon>Halorubrum</taxon>
    </lineage>
</organism>
<dbReference type="Proteomes" id="UP000216308">
    <property type="component" value="Unassembled WGS sequence"/>
</dbReference>
<keyword evidence="3" id="KW-1185">Reference proteome</keyword>
<feature type="domain" description="DUF7311" evidence="1">
    <location>
        <begin position="1"/>
        <end position="158"/>
    </location>
</feature>
<dbReference type="EMBL" id="NHPJ01000030">
    <property type="protein sequence ID" value="OYR58547.1"/>
    <property type="molecule type" value="Genomic_DNA"/>
</dbReference>
<evidence type="ECO:0000313" key="3">
    <source>
        <dbReference type="Proteomes" id="UP000216308"/>
    </source>
</evidence>
<sequence>MIRVVLTVLLAVALLGVAMPALEDARRDATVERLDAETTRLERAAGGLAASSVAVGDPDLAARTSLVVVAPTGFAAAPVDRLTLVEPGRTGAARERRVPDGIVLAYRIRHGSVRRLPIAPPTDAIGIALRDGPIELDPDGGSTLELRLVDDDGPTVRIGRVG</sequence>
<gene>
    <name evidence="2" type="ORF">DJ70_02845</name>
</gene>
<evidence type="ECO:0000313" key="2">
    <source>
        <dbReference type="EMBL" id="OYR58547.1"/>
    </source>
</evidence>